<gene>
    <name evidence="2" type="ORF">HZ995_08395</name>
</gene>
<accession>A0A975ELV7</accession>
<dbReference type="EMBL" id="CP060010">
    <property type="protein sequence ID" value="QTN34538.1"/>
    <property type="molecule type" value="Genomic_DNA"/>
</dbReference>
<evidence type="ECO:0000256" key="1">
    <source>
        <dbReference type="SAM" id="Phobius"/>
    </source>
</evidence>
<dbReference type="Proteomes" id="UP000665026">
    <property type="component" value="Chromosome"/>
</dbReference>
<reference evidence="2" key="1">
    <citation type="submission" date="2020-07" db="EMBL/GenBank/DDBJ databases">
        <title>Genome sequences of bacteria associated with the marine, planktonic diatom Thalassiosira profunda strain ECT2AJA-044.</title>
        <authorList>
            <person name="Gargas C.B."/>
            <person name="Roberts W.R."/>
            <person name="Alverson A.J."/>
        </authorList>
    </citation>
    <scope>NUCLEOTIDE SEQUENCE</scope>
    <source>
        <strain evidence="2">ECT2AJA-044</strain>
    </source>
</reference>
<organism evidence="2 3">
    <name type="scientific">Cognatishimia activa</name>
    <dbReference type="NCBI Taxonomy" id="1715691"/>
    <lineage>
        <taxon>Bacteria</taxon>
        <taxon>Pseudomonadati</taxon>
        <taxon>Pseudomonadota</taxon>
        <taxon>Alphaproteobacteria</taxon>
        <taxon>Rhodobacterales</taxon>
        <taxon>Paracoccaceae</taxon>
        <taxon>Cognatishimia</taxon>
    </lineage>
</organism>
<evidence type="ECO:0000313" key="3">
    <source>
        <dbReference type="Proteomes" id="UP000665026"/>
    </source>
</evidence>
<protein>
    <submittedName>
        <fullName evidence="2">Uncharacterized protein</fullName>
    </submittedName>
</protein>
<name>A0A975ELV7_9RHOB</name>
<dbReference type="AlphaFoldDB" id="A0A975ELV7"/>
<sequence length="129" mass="13072">MPPKTFRLPRIGLALLAAIILVFTLPAYANPLSNPGLANLSGDPASLGSVTGAFLGRQLTLALIAVYGVVKGTREPMLIGAFAIVAFNLHDAVMIFGFGAGGAGVIAGLVIGAIGVAIMISVMRSPRTA</sequence>
<keyword evidence="1" id="KW-0812">Transmembrane</keyword>
<evidence type="ECO:0000313" key="2">
    <source>
        <dbReference type="EMBL" id="QTN34538.1"/>
    </source>
</evidence>
<keyword evidence="1" id="KW-0472">Membrane</keyword>
<dbReference type="KEGG" id="cact:HZ995_08395"/>
<proteinExistence type="predicted"/>
<dbReference type="RefSeq" id="WP_209355231.1">
    <property type="nucleotide sequence ID" value="NZ_CP060010.1"/>
</dbReference>
<feature type="transmembrane region" description="Helical" evidence="1">
    <location>
        <begin position="45"/>
        <end position="70"/>
    </location>
</feature>
<feature type="transmembrane region" description="Helical" evidence="1">
    <location>
        <begin position="77"/>
        <end position="98"/>
    </location>
</feature>
<keyword evidence="1" id="KW-1133">Transmembrane helix</keyword>
<feature type="transmembrane region" description="Helical" evidence="1">
    <location>
        <begin position="104"/>
        <end position="123"/>
    </location>
</feature>